<feature type="transmembrane region" description="Helical" evidence="1">
    <location>
        <begin position="622"/>
        <end position="645"/>
    </location>
</feature>
<name>A0AAF0F6U0_9BASI</name>
<dbReference type="PANTHER" id="PTHR38644:SF1">
    <property type="entry name" value="EXPRESSED PROTEIN"/>
    <property type="match status" value="1"/>
</dbReference>
<dbReference type="Proteomes" id="UP001217754">
    <property type="component" value="Chromosome 4"/>
</dbReference>
<keyword evidence="3" id="KW-1185">Reference proteome</keyword>
<sequence>MSRLGLRGLGRVRCAPRALRGGRWVSSVTPALDVGALRGTLQGTAQLFAQDSAWHARLDAADVALDAPMRARRVAFVGAASSGTAQVVDALLAEPHDAGVSRALQAKSEAAARTDRGLVIRYGEQSSADDTLLVPLPWLRDGLEIVEMLDPTDSAESLETLYGADAVFFVTDLEAMQGVLAPVPAQRTLALIERFAGKPETSVLINLPWRAVGPDTPAPAGASVAKAAEMPDWAALGRSVRATLTPRILNLLASQAAPLGSAPPGVHVVSSSLAAHAKALLAPPPATAAPDGAARTPPVRDAWLAFADDFRAARFPPLYNAVVRPSDPTTRVAYLARAAIEQASAAEAAEEERLRLANGYATVLASSAELAMSTLAEKIVPDSAGSELPSPAHVRKGDASASVAGFLADSRHEVEGTLASRFAWYKLPMRIDELRLALLYAVGRSFGTDQEVRLAYEAGQLRALAATETQRTADSLADLARGEEQARAQRDSGALADAEPSFNSATLQNALGAFRDAQLAPILSPTCLSEPVVRRRRQLLEAGGPIDQLTARAQRATLHVYAFLGTTYTLCGYGALAHKRLHVAAPADAPLPVQTWADFSASSWTPWTPPAFLSELAGYADVLAIAPSTAGGTALLATAAAAWYLQGRWASAKRKFWKDWDRIVSAVDRDAKSEVTALLRYVFGAPLGASRALRDAAVVRAVAHEERVEQLRRVRAALPDERK</sequence>
<evidence type="ECO:0000256" key="1">
    <source>
        <dbReference type="SAM" id="Phobius"/>
    </source>
</evidence>
<evidence type="ECO:0000313" key="3">
    <source>
        <dbReference type="Proteomes" id="UP001217754"/>
    </source>
</evidence>
<dbReference type="AlphaFoldDB" id="A0AAF0F6U0"/>
<dbReference type="PANTHER" id="PTHR38644">
    <property type="entry name" value="EXPRESSED PROTEIN"/>
    <property type="match status" value="1"/>
</dbReference>
<gene>
    <name evidence="2" type="ORF">MJAP1_002465</name>
</gene>
<proteinExistence type="predicted"/>
<dbReference type="GeneID" id="85226116"/>
<dbReference type="EMBL" id="CP119961">
    <property type="protein sequence ID" value="WFD39488.1"/>
    <property type="molecule type" value="Genomic_DNA"/>
</dbReference>
<organism evidence="2 3">
    <name type="scientific">Malassezia japonica</name>
    <dbReference type="NCBI Taxonomy" id="223818"/>
    <lineage>
        <taxon>Eukaryota</taxon>
        <taxon>Fungi</taxon>
        <taxon>Dikarya</taxon>
        <taxon>Basidiomycota</taxon>
        <taxon>Ustilaginomycotina</taxon>
        <taxon>Malasseziomycetes</taxon>
        <taxon>Malasseziales</taxon>
        <taxon>Malasseziaceae</taxon>
        <taxon>Malassezia</taxon>
    </lineage>
</organism>
<reference evidence="2" key="1">
    <citation type="submission" date="2023-03" db="EMBL/GenBank/DDBJ databases">
        <title>Mating type loci evolution in Malassezia.</title>
        <authorList>
            <person name="Coelho M.A."/>
        </authorList>
    </citation>
    <scope>NUCLEOTIDE SEQUENCE</scope>
    <source>
        <strain evidence="2">CBS 9431</strain>
    </source>
</reference>
<protein>
    <submittedName>
        <fullName evidence="2">Uncharacterized protein</fullName>
    </submittedName>
</protein>
<dbReference type="RefSeq" id="XP_060122385.1">
    <property type="nucleotide sequence ID" value="XM_060266402.1"/>
</dbReference>
<accession>A0AAF0F6U0</accession>
<evidence type="ECO:0000313" key="2">
    <source>
        <dbReference type="EMBL" id="WFD39488.1"/>
    </source>
</evidence>
<keyword evidence="1" id="KW-0812">Transmembrane</keyword>
<keyword evidence="1" id="KW-0472">Membrane</keyword>
<keyword evidence="1" id="KW-1133">Transmembrane helix</keyword>